<feature type="domain" description="Zn(2)-C6 fungal-type" evidence="7">
    <location>
        <begin position="43"/>
        <end position="84"/>
    </location>
</feature>
<dbReference type="Gene3D" id="4.10.240.10">
    <property type="entry name" value="Zn(2)-C6 fungal-type DNA-binding domain"/>
    <property type="match status" value="1"/>
</dbReference>
<dbReference type="SUPFAM" id="SSF57701">
    <property type="entry name" value="Zn2/Cys6 DNA-binding domain"/>
    <property type="match status" value="1"/>
</dbReference>
<keyword evidence="2" id="KW-0479">Metal-binding</keyword>
<dbReference type="OrthoDB" id="762982at2759"/>
<proteinExistence type="predicted"/>
<keyword evidence="3" id="KW-0805">Transcription regulation</keyword>
<protein>
    <submittedName>
        <fullName evidence="8">Unnamed protein product</fullName>
    </submittedName>
</protein>
<feature type="compositionally biased region" description="Polar residues" evidence="6">
    <location>
        <begin position="200"/>
        <end position="216"/>
    </location>
</feature>
<evidence type="ECO:0000256" key="4">
    <source>
        <dbReference type="ARBA" id="ARBA00023163"/>
    </source>
</evidence>
<comment type="subcellular location">
    <subcellularLocation>
        <location evidence="1">Nucleus</location>
    </subcellularLocation>
</comment>
<accession>A0A9W6YXQ9</accession>
<evidence type="ECO:0000256" key="3">
    <source>
        <dbReference type="ARBA" id="ARBA00023015"/>
    </source>
</evidence>
<dbReference type="PANTHER" id="PTHR47338:SF5">
    <property type="entry name" value="ZN(II)2CYS6 TRANSCRIPTION FACTOR (EUROFUNG)"/>
    <property type="match status" value="1"/>
</dbReference>
<gene>
    <name evidence="8" type="ORF">Amon01_000453000</name>
</gene>
<evidence type="ECO:0000259" key="7">
    <source>
        <dbReference type="PROSITE" id="PS50048"/>
    </source>
</evidence>
<sequence length="445" mass="50863">MCNQPQAHRTKNALPRVHPTNSLILEDGKVYKIQRVRQRKILSCIPCHQRKIKCSREKPICSNCQRLAAKNPNKSAELLHACQYFVNDKKKNLKKERDIEFIQLAKSTDIPKNGTLMLANLGQNNHQHSDDSHINNNSPQQPSQSPKDIQRSGEQLPESKYQQHYQNIDNINHDNQDHNTHVDIDSESVNSFSSSGQSSTHTANTSPPNQIASTKPSQTYIQNQPHAHTNNQIVTIQDNVRGQPPAQFATNEQDGVTAYGDFDLKSDEEFELSQYMAREDNNISIPILKREGSPCIPDAVDEFGAQPRQQQHYQQQQSNGHNQSHSQQQQPSQQPNHQNNQQQQQNQHSRLPSLQGDMPDGQGDGQEEDSPEEKKLKVLIARYLAKFEPILNNMPSKDRSDELLNNFLTSIHSVLPILDIESFKKKYDEFWKMVVKWTLVLVFLQ</sequence>
<evidence type="ECO:0000256" key="1">
    <source>
        <dbReference type="ARBA" id="ARBA00004123"/>
    </source>
</evidence>
<dbReference type="CDD" id="cd00067">
    <property type="entry name" value="GAL4"/>
    <property type="match status" value="1"/>
</dbReference>
<organism evidence="8 9">
    <name type="scientific">Ambrosiozyma monospora</name>
    <name type="common">Yeast</name>
    <name type="synonym">Endomycopsis monosporus</name>
    <dbReference type="NCBI Taxonomy" id="43982"/>
    <lineage>
        <taxon>Eukaryota</taxon>
        <taxon>Fungi</taxon>
        <taxon>Dikarya</taxon>
        <taxon>Ascomycota</taxon>
        <taxon>Saccharomycotina</taxon>
        <taxon>Pichiomycetes</taxon>
        <taxon>Pichiales</taxon>
        <taxon>Pichiaceae</taxon>
        <taxon>Ambrosiozyma</taxon>
    </lineage>
</organism>
<name>A0A9W6YXQ9_AMBMO</name>
<reference evidence="8" key="1">
    <citation type="submission" date="2023-04" db="EMBL/GenBank/DDBJ databases">
        <title>Ambrosiozyma monospora NBRC 1965.</title>
        <authorList>
            <person name="Ichikawa N."/>
            <person name="Sato H."/>
            <person name="Tonouchi N."/>
        </authorList>
    </citation>
    <scope>NUCLEOTIDE SEQUENCE</scope>
    <source>
        <strain evidence="8">NBRC 1965</strain>
    </source>
</reference>
<evidence type="ECO:0000313" key="9">
    <source>
        <dbReference type="Proteomes" id="UP001165063"/>
    </source>
</evidence>
<dbReference type="InterPro" id="IPR036864">
    <property type="entry name" value="Zn2-C6_fun-type_DNA-bd_sf"/>
</dbReference>
<evidence type="ECO:0000256" key="5">
    <source>
        <dbReference type="ARBA" id="ARBA00023242"/>
    </source>
</evidence>
<keyword evidence="4" id="KW-0804">Transcription</keyword>
<dbReference type="InterPro" id="IPR050815">
    <property type="entry name" value="TF_fung"/>
</dbReference>
<feature type="compositionally biased region" description="Low complexity" evidence="6">
    <location>
        <begin position="135"/>
        <end position="146"/>
    </location>
</feature>
<dbReference type="EMBL" id="BSXU01002202">
    <property type="protein sequence ID" value="GMG35336.1"/>
    <property type="molecule type" value="Genomic_DNA"/>
</dbReference>
<evidence type="ECO:0000256" key="2">
    <source>
        <dbReference type="ARBA" id="ARBA00022723"/>
    </source>
</evidence>
<dbReference type="GO" id="GO:0008270">
    <property type="term" value="F:zinc ion binding"/>
    <property type="evidence" value="ECO:0007669"/>
    <property type="project" value="InterPro"/>
</dbReference>
<dbReference type="GO" id="GO:0000981">
    <property type="term" value="F:DNA-binding transcription factor activity, RNA polymerase II-specific"/>
    <property type="evidence" value="ECO:0007669"/>
    <property type="project" value="InterPro"/>
</dbReference>
<dbReference type="PROSITE" id="PS50048">
    <property type="entry name" value="ZN2_CY6_FUNGAL_2"/>
    <property type="match status" value="1"/>
</dbReference>
<feature type="compositionally biased region" description="Low complexity" evidence="6">
    <location>
        <begin position="187"/>
        <end position="199"/>
    </location>
</feature>
<feature type="compositionally biased region" description="Low complexity" evidence="6">
    <location>
        <begin position="306"/>
        <end position="361"/>
    </location>
</feature>
<dbReference type="CDD" id="cd12148">
    <property type="entry name" value="fungal_TF_MHR"/>
    <property type="match status" value="1"/>
</dbReference>
<comment type="caution">
    <text evidence="8">The sequence shown here is derived from an EMBL/GenBank/DDBJ whole genome shotgun (WGS) entry which is preliminary data.</text>
</comment>
<dbReference type="AlphaFoldDB" id="A0A9W6YXQ9"/>
<feature type="compositionally biased region" description="Basic and acidic residues" evidence="6">
    <location>
        <begin position="171"/>
        <end position="184"/>
    </location>
</feature>
<feature type="region of interest" description="Disordered" evidence="6">
    <location>
        <begin position="122"/>
        <end position="216"/>
    </location>
</feature>
<feature type="region of interest" description="Disordered" evidence="6">
    <location>
        <begin position="306"/>
        <end position="372"/>
    </location>
</feature>
<dbReference type="GO" id="GO:0005634">
    <property type="term" value="C:nucleus"/>
    <property type="evidence" value="ECO:0007669"/>
    <property type="project" value="UniProtKB-SubCell"/>
</dbReference>
<dbReference type="InterPro" id="IPR001138">
    <property type="entry name" value="Zn2Cys6_DnaBD"/>
</dbReference>
<keyword evidence="9" id="KW-1185">Reference proteome</keyword>
<dbReference type="PANTHER" id="PTHR47338">
    <property type="entry name" value="ZN(II)2CYS6 TRANSCRIPTION FACTOR (EUROFUNG)-RELATED"/>
    <property type="match status" value="1"/>
</dbReference>
<evidence type="ECO:0000256" key="6">
    <source>
        <dbReference type="SAM" id="MobiDB-lite"/>
    </source>
</evidence>
<dbReference type="SMART" id="SM00066">
    <property type="entry name" value="GAL4"/>
    <property type="match status" value="1"/>
</dbReference>
<evidence type="ECO:0000313" key="8">
    <source>
        <dbReference type="EMBL" id="GMG35336.1"/>
    </source>
</evidence>
<keyword evidence="5" id="KW-0539">Nucleus</keyword>
<dbReference type="Pfam" id="PF00172">
    <property type="entry name" value="Zn_clus"/>
    <property type="match status" value="1"/>
</dbReference>
<dbReference type="Proteomes" id="UP001165063">
    <property type="component" value="Unassembled WGS sequence"/>
</dbReference>